<keyword evidence="9" id="KW-1185">Reference proteome</keyword>
<dbReference type="SUPFAM" id="SSF52540">
    <property type="entry name" value="P-loop containing nucleoside triphosphate hydrolases"/>
    <property type="match status" value="1"/>
</dbReference>
<dbReference type="InterPro" id="IPR000212">
    <property type="entry name" value="DNA_helicase_UvrD/REP"/>
</dbReference>
<feature type="compositionally biased region" description="Gly residues" evidence="6">
    <location>
        <begin position="770"/>
        <end position="788"/>
    </location>
</feature>
<feature type="region of interest" description="Disordered" evidence="6">
    <location>
        <begin position="756"/>
        <end position="788"/>
    </location>
</feature>
<feature type="binding site" evidence="5">
    <location>
        <begin position="216"/>
        <end position="223"/>
    </location>
    <ligand>
        <name>ATP</name>
        <dbReference type="ChEBI" id="CHEBI:30616"/>
    </ligand>
</feature>
<feature type="domain" description="UvrD-like helicase ATP-binding" evidence="7">
    <location>
        <begin position="195"/>
        <end position="691"/>
    </location>
</feature>
<evidence type="ECO:0000256" key="5">
    <source>
        <dbReference type="PROSITE-ProRule" id="PRU00560"/>
    </source>
</evidence>
<dbReference type="PROSITE" id="PS51198">
    <property type="entry name" value="UVRD_HELICASE_ATP_BIND"/>
    <property type="match status" value="1"/>
</dbReference>
<dbReference type="InterPro" id="IPR027785">
    <property type="entry name" value="UvrD-like_helicase_C"/>
</dbReference>
<reference evidence="8 9" key="1">
    <citation type="submission" date="2022-04" db="EMBL/GenBank/DDBJ databases">
        <title>Genome diversity in the genus Frankia.</title>
        <authorList>
            <person name="Carlos-Shanley C."/>
            <person name="Hahn D."/>
        </authorList>
    </citation>
    <scope>NUCLEOTIDE SEQUENCE [LARGE SCALE GENOMIC DNA]</scope>
    <source>
        <strain evidence="8 9">Ag45/Mut15</strain>
    </source>
</reference>
<sequence>MSIEDLDSEQAYVSALYDRLDALRRRASTRLRGVLLRSESLPRARFEREVASADCAATLARLRAAEIGLCFGRLDFDGGERRYVGRMGIFDDDADYEPLLIDWRTPAARPFYAATGAERLGVRRRRHIATRQRAVTGVEDDIFEMADSPGPDAPGSHVGADGDSPDRATPLTGEPGLFATLNAARTGRMSDIVATIQAEQDRIIRSDQRGVLVVQGGPGTGKTAVALHRAAYLLYTHREKLARSGVLVLGPHPAFLRYIENVLPSLGETSVVSATVDALYPGVTARRLEDAATAELKGRAALAEILAATVRHRQRLPQGHTLEIHTEERLLLLERSTCERARALARESGELHNDARPLFVRAVIEALARQVADGYAAETITAAVLEADPEALDLLAPAGSGGSSLLDDEDLAQLRRELRGDPAVRTVLDELWPALTPEQLVAELFADPGTLAAVAPQLSAQQRQLLHRPLAEDDTDGNDWLRELRAVTDGDAGSGGGADLEPDNDRDADGQAGGEDSGVPARPRPVGGWSAADIPLLDEAAELIGDDDQAAKAAALRERVARVAYAQGVLDILSRDIEDDPEIMMAVDLIDAGRLAERHEDADPRTIAQRALADRTWVFGHVVVDEAQELSEMAWRMVMRRCPTRSMTIVGDVAQTSDPAGTTSWDRVLAPYPAAGTPARWETLTVNYRTPAEIMAVAVDVLATLSPPQEPPRSVRTVGHHPWRLRVADEDLGPQVARSVVRELERLTIRTRDVAPTAPDAASASASKAGGAGASASGGTGGAGGAGGAGRMAVLVPTSRLAEVTAAVRTVVPEVDAGPRARLTAAVVVLGVREAKGLEFDTVLVVDPDAVLAESPRGAHDLYVALTRATHHLGVLHTGDIPPMLARLVPRAG</sequence>
<evidence type="ECO:0000256" key="2">
    <source>
        <dbReference type="ARBA" id="ARBA00022801"/>
    </source>
</evidence>
<dbReference type="InterPro" id="IPR014016">
    <property type="entry name" value="UvrD-like_ATP-bd"/>
</dbReference>
<evidence type="ECO:0000256" key="6">
    <source>
        <dbReference type="SAM" id="MobiDB-lite"/>
    </source>
</evidence>
<evidence type="ECO:0000256" key="3">
    <source>
        <dbReference type="ARBA" id="ARBA00022806"/>
    </source>
</evidence>
<dbReference type="PANTHER" id="PTHR11070:SF45">
    <property type="entry name" value="DNA 3'-5' HELICASE"/>
    <property type="match status" value="1"/>
</dbReference>
<evidence type="ECO:0000313" key="8">
    <source>
        <dbReference type="EMBL" id="MCK9875222.1"/>
    </source>
</evidence>
<dbReference type="Proteomes" id="UP001201873">
    <property type="component" value="Unassembled WGS sequence"/>
</dbReference>
<dbReference type="PANTHER" id="PTHR11070">
    <property type="entry name" value="UVRD / RECB / PCRA DNA HELICASE FAMILY MEMBER"/>
    <property type="match status" value="1"/>
</dbReference>
<keyword evidence="4 5" id="KW-0067">ATP-binding</keyword>
<comment type="caution">
    <text evidence="8">The sequence shown here is derived from an EMBL/GenBank/DDBJ whole genome shotgun (WGS) entry which is preliminary data.</text>
</comment>
<dbReference type="Gene3D" id="3.40.50.300">
    <property type="entry name" value="P-loop containing nucleotide triphosphate hydrolases"/>
    <property type="match status" value="3"/>
</dbReference>
<dbReference type="EMBL" id="JALKFT010000004">
    <property type="protein sequence ID" value="MCK9875222.1"/>
    <property type="molecule type" value="Genomic_DNA"/>
</dbReference>
<organism evidence="8 9">
    <name type="scientific">Frankia umida</name>
    <dbReference type="NCBI Taxonomy" id="573489"/>
    <lineage>
        <taxon>Bacteria</taxon>
        <taxon>Bacillati</taxon>
        <taxon>Actinomycetota</taxon>
        <taxon>Actinomycetes</taxon>
        <taxon>Frankiales</taxon>
        <taxon>Frankiaceae</taxon>
        <taxon>Frankia</taxon>
    </lineage>
</organism>
<name>A0ABT0JUI8_9ACTN</name>
<gene>
    <name evidence="8" type="ORF">MXD59_05405</name>
</gene>
<evidence type="ECO:0000259" key="7">
    <source>
        <dbReference type="PROSITE" id="PS51198"/>
    </source>
</evidence>
<feature type="region of interest" description="Disordered" evidence="6">
    <location>
        <begin position="486"/>
        <end position="527"/>
    </location>
</feature>
<feature type="region of interest" description="Disordered" evidence="6">
    <location>
        <begin position="147"/>
        <end position="174"/>
    </location>
</feature>
<keyword evidence="3 5" id="KW-0347">Helicase</keyword>
<evidence type="ECO:0000313" key="9">
    <source>
        <dbReference type="Proteomes" id="UP001201873"/>
    </source>
</evidence>
<accession>A0ABT0JUI8</accession>
<keyword evidence="2 5" id="KW-0378">Hydrolase</keyword>
<evidence type="ECO:0000256" key="4">
    <source>
        <dbReference type="ARBA" id="ARBA00022840"/>
    </source>
</evidence>
<proteinExistence type="predicted"/>
<keyword evidence="1 5" id="KW-0547">Nucleotide-binding</keyword>
<dbReference type="InterPro" id="IPR027417">
    <property type="entry name" value="P-loop_NTPase"/>
</dbReference>
<dbReference type="GO" id="GO:0005524">
    <property type="term" value="F:ATP binding"/>
    <property type="evidence" value="ECO:0007669"/>
    <property type="project" value="UniProtKB-KW"/>
</dbReference>
<evidence type="ECO:0000256" key="1">
    <source>
        <dbReference type="ARBA" id="ARBA00022741"/>
    </source>
</evidence>
<protein>
    <submittedName>
        <fullName evidence="8">ATP-binding domain-containing protein</fullName>
    </submittedName>
</protein>
<dbReference type="Pfam" id="PF13538">
    <property type="entry name" value="UvrD_C_2"/>
    <property type="match status" value="1"/>
</dbReference>